<keyword evidence="1" id="KW-1133">Transmembrane helix</keyword>
<reference evidence="4" key="3">
    <citation type="submission" date="2015-06" db="UniProtKB">
        <authorList>
            <consortium name="EnsemblPlants"/>
        </authorList>
    </citation>
    <scope>IDENTIFICATION</scope>
    <source>
        <strain evidence="4">cv. Jemalong A17</strain>
    </source>
</reference>
<dbReference type="EMBL" id="KL402779">
    <property type="protein sequence ID" value="KEH17006.1"/>
    <property type="molecule type" value="Genomic_DNA"/>
</dbReference>
<evidence type="ECO:0000256" key="1">
    <source>
        <dbReference type="SAM" id="Phobius"/>
    </source>
</evidence>
<keyword evidence="1" id="KW-0472">Membrane</keyword>
<evidence type="ECO:0000313" key="4">
    <source>
        <dbReference type="EnsemblPlants" id="KEH17006"/>
    </source>
</evidence>
<feature type="transmembrane region" description="Helical" evidence="1">
    <location>
        <begin position="118"/>
        <end position="138"/>
    </location>
</feature>
<evidence type="ECO:0000313" key="6">
    <source>
        <dbReference type="Proteomes" id="UP000265566"/>
    </source>
</evidence>
<feature type="transmembrane region" description="Helical" evidence="1">
    <location>
        <begin position="56"/>
        <end position="77"/>
    </location>
</feature>
<proteinExistence type="predicted"/>
<reference evidence="6" key="4">
    <citation type="journal article" date="2018" name="Nat. Plants">
        <title>Whole-genome landscape of Medicago truncatula symbiotic genes.</title>
        <authorList>
            <person name="Pecrix Y."/>
            <person name="Staton S.E."/>
            <person name="Sallet E."/>
            <person name="Lelandais-Briere C."/>
            <person name="Moreau S."/>
            <person name="Carrere S."/>
            <person name="Blein T."/>
            <person name="Jardinaud M.F."/>
            <person name="Latrasse D."/>
            <person name="Zouine M."/>
            <person name="Zahm M."/>
            <person name="Kreplak J."/>
            <person name="Mayjonade B."/>
            <person name="Satge C."/>
            <person name="Perez M."/>
            <person name="Cauet S."/>
            <person name="Marande W."/>
            <person name="Chantry-Darmon C."/>
            <person name="Lopez-Roques C."/>
            <person name="Bouchez O."/>
            <person name="Berard A."/>
            <person name="Debelle F."/>
            <person name="Munos S."/>
            <person name="Bendahmane A."/>
            <person name="Berges H."/>
            <person name="Niebel A."/>
            <person name="Buitink J."/>
            <person name="Frugier F."/>
            <person name="Benhamed M."/>
            <person name="Crespi M."/>
            <person name="Gouzy J."/>
            <person name="Gamas P."/>
        </authorList>
    </citation>
    <scope>NUCLEOTIDE SEQUENCE [LARGE SCALE GENOMIC DNA]</scope>
    <source>
        <strain evidence="6">cv. Jemalong A17</strain>
    </source>
</reference>
<keyword evidence="1 2" id="KW-0812">Transmembrane</keyword>
<dbReference type="EnsemblPlants" id="KEH17006">
    <property type="protein sequence ID" value="KEH17006"/>
    <property type="gene ID" value="MTR_0054s0220"/>
</dbReference>
<dbReference type="AlphaFoldDB" id="A0A072TIG9"/>
<dbReference type="Proteomes" id="UP000002051">
    <property type="component" value="Unassembled WGS sequence"/>
</dbReference>
<organism evidence="2 5">
    <name type="scientific">Medicago truncatula</name>
    <name type="common">Barrel medic</name>
    <name type="synonym">Medicago tribuloides</name>
    <dbReference type="NCBI Taxonomy" id="3880"/>
    <lineage>
        <taxon>Eukaryota</taxon>
        <taxon>Viridiplantae</taxon>
        <taxon>Streptophyta</taxon>
        <taxon>Embryophyta</taxon>
        <taxon>Tracheophyta</taxon>
        <taxon>Spermatophyta</taxon>
        <taxon>Magnoliopsida</taxon>
        <taxon>eudicotyledons</taxon>
        <taxon>Gunneridae</taxon>
        <taxon>Pentapetalae</taxon>
        <taxon>rosids</taxon>
        <taxon>fabids</taxon>
        <taxon>Fabales</taxon>
        <taxon>Fabaceae</taxon>
        <taxon>Papilionoideae</taxon>
        <taxon>50 kb inversion clade</taxon>
        <taxon>NPAAA clade</taxon>
        <taxon>Hologalegina</taxon>
        <taxon>IRL clade</taxon>
        <taxon>Trifolieae</taxon>
        <taxon>Medicago</taxon>
    </lineage>
</organism>
<name>A0A072TIG9_MEDTR</name>
<keyword evidence="5" id="KW-1185">Reference proteome</keyword>
<dbReference type="EMBL" id="PSQE01000006">
    <property type="protein sequence ID" value="RHN52174.1"/>
    <property type="molecule type" value="Genomic_DNA"/>
</dbReference>
<sequence length="188" mass="21721">MAVQEEENIGASGEFYLLLDFLGGFEESLLLLTFLQLKIRKLALLQTDKNCKLSKPLIFIPYSTYHFITWLTIWYTYQILTAIHHGEYSCGSICSLLDSSFLGNLWNTGSALALRINFHWNLLLFLFYAFESIICCWGSSLDSSRFCSSPAEDELEEAVEVEEHHPARRMWREKRRGLCCCRLCNTPL</sequence>
<accession>A0A072TIG9</accession>
<dbReference type="Proteomes" id="UP000265566">
    <property type="component" value="Chromosome 6"/>
</dbReference>
<dbReference type="Gramene" id="rna36811">
    <property type="protein sequence ID" value="RHN52174.1"/>
    <property type="gene ID" value="gene36811"/>
</dbReference>
<gene>
    <name evidence="2" type="ORF">MTR_0054s0220</name>
    <name evidence="3" type="ORF">MtrunA17_Chr6g0477571</name>
</gene>
<reference evidence="2 5" key="2">
    <citation type="journal article" date="2014" name="BMC Genomics">
        <title>An improved genome release (version Mt4.0) for the model legume Medicago truncatula.</title>
        <authorList>
            <person name="Tang H."/>
            <person name="Krishnakumar V."/>
            <person name="Bidwell S."/>
            <person name="Rosen B."/>
            <person name="Chan A."/>
            <person name="Zhou S."/>
            <person name="Gentzbittel L."/>
            <person name="Childs K.L."/>
            <person name="Yandell M."/>
            <person name="Gundlach H."/>
            <person name="Mayer K.F."/>
            <person name="Schwartz D.C."/>
            <person name="Town C.D."/>
        </authorList>
    </citation>
    <scope>GENOME REANNOTATION</scope>
    <source>
        <strain evidence="2">A17</strain>
        <strain evidence="4 5">cv. Jemalong A17</strain>
    </source>
</reference>
<reference evidence="2 5" key="1">
    <citation type="journal article" date="2011" name="Nature">
        <title>The Medicago genome provides insight into the evolution of rhizobial symbioses.</title>
        <authorList>
            <person name="Young N.D."/>
            <person name="Debelle F."/>
            <person name="Oldroyd G.E."/>
            <person name="Geurts R."/>
            <person name="Cannon S.B."/>
            <person name="Udvardi M.K."/>
            <person name="Benedito V.A."/>
            <person name="Mayer K.F."/>
            <person name="Gouzy J."/>
            <person name="Schoof H."/>
            <person name="Van de Peer Y."/>
            <person name="Proost S."/>
            <person name="Cook D.R."/>
            <person name="Meyers B.C."/>
            <person name="Spannagl M."/>
            <person name="Cheung F."/>
            <person name="De Mita S."/>
            <person name="Krishnakumar V."/>
            <person name="Gundlach H."/>
            <person name="Zhou S."/>
            <person name="Mudge J."/>
            <person name="Bharti A.K."/>
            <person name="Murray J.D."/>
            <person name="Naoumkina M.A."/>
            <person name="Rosen B."/>
            <person name="Silverstein K.A."/>
            <person name="Tang H."/>
            <person name="Rombauts S."/>
            <person name="Zhao P.X."/>
            <person name="Zhou P."/>
            <person name="Barbe V."/>
            <person name="Bardou P."/>
            <person name="Bechner M."/>
            <person name="Bellec A."/>
            <person name="Berger A."/>
            <person name="Berges H."/>
            <person name="Bidwell S."/>
            <person name="Bisseling T."/>
            <person name="Choisne N."/>
            <person name="Couloux A."/>
            <person name="Denny R."/>
            <person name="Deshpande S."/>
            <person name="Dai X."/>
            <person name="Doyle J.J."/>
            <person name="Dudez A.M."/>
            <person name="Farmer A.D."/>
            <person name="Fouteau S."/>
            <person name="Franken C."/>
            <person name="Gibelin C."/>
            <person name="Gish J."/>
            <person name="Goldstein S."/>
            <person name="Gonzalez A.J."/>
            <person name="Green P.J."/>
            <person name="Hallab A."/>
            <person name="Hartog M."/>
            <person name="Hua A."/>
            <person name="Humphray S.J."/>
            <person name="Jeong D.H."/>
            <person name="Jing Y."/>
            <person name="Jocker A."/>
            <person name="Kenton S.M."/>
            <person name="Kim D.J."/>
            <person name="Klee K."/>
            <person name="Lai H."/>
            <person name="Lang C."/>
            <person name="Lin S."/>
            <person name="Macmil S.L."/>
            <person name="Magdelenat G."/>
            <person name="Matthews L."/>
            <person name="McCorrison J."/>
            <person name="Monaghan E.L."/>
            <person name="Mun J.H."/>
            <person name="Najar F.Z."/>
            <person name="Nicholson C."/>
            <person name="Noirot C."/>
            <person name="O'Bleness M."/>
            <person name="Paule C.R."/>
            <person name="Poulain J."/>
            <person name="Prion F."/>
            <person name="Qin B."/>
            <person name="Qu C."/>
            <person name="Retzel E.F."/>
            <person name="Riddle C."/>
            <person name="Sallet E."/>
            <person name="Samain S."/>
            <person name="Samson N."/>
            <person name="Sanders I."/>
            <person name="Saurat O."/>
            <person name="Scarpelli C."/>
            <person name="Schiex T."/>
            <person name="Segurens B."/>
            <person name="Severin A.J."/>
            <person name="Sherrier D.J."/>
            <person name="Shi R."/>
            <person name="Sims S."/>
            <person name="Singer S.R."/>
            <person name="Sinharoy S."/>
            <person name="Sterck L."/>
            <person name="Viollet A."/>
            <person name="Wang B.B."/>
            <person name="Wang K."/>
            <person name="Wang M."/>
            <person name="Wang X."/>
            <person name="Warfsmann J."/>
            <person name="Weissenbach J."/>
            <person name="White D.D."/>
            <person name="White J.D."/>
            <person name="Wiley G.B."/>
            <person name="Wincker P."/>
            <person name="Xing Y."/>
            <person name="Yang L."/>
            <person name="Yao Z."/>
            <person name="Ying F."/>
            <person name="Zhai J."/>
            <person name="Zhou L."/>
            <person name="Zuber A."/>
            <person name="Denarie J."/>
            <person name="Dixon R.A."/>
            <person name="May G.D."/>
            <person name="Schwartz D.C."/>
            <person name="Rogers J."/>
            <person name="Quetier F."/>
            <person name="Town C.D."/>
            <person name="Roe B.A."/>
        </authorList>
    </citation>
    <scope>NUCLEOTIDE SEQUENCE [LARGE SCALE GENOMIC DNA]</scope>
    <source>
        <strain evidence="2">A17</strain>
        <strain evidence="4 5">cv. Jemalong A17</strain>
    </source>
</reference>
<feature type="transmembrane region" description="Helical" evidence="1">
    <location>
        <begin position="15"/>
        <end position="35"/>
    </location>
</feature>
<evidence type="ECO:0000313" key="5">
    <source>
        <dbReference type="Proteomes" id="UP000002051"/>
    </source>
</evidence>
<reference evidence="3" key="5">
    <citation type="journal article" date="2018" name="Nat. Plants">
        <title>Whole-genome landscape of Medicago truncatula symbiotic genes.</title>
        <authorList>
            <person name="Pecrix Y."/>
            <person name="Gamas P."/>
            <person name="Carrere S."/>
        </authorList>
    </citation>
    <scope>NUCLEOTIDE SEQUENCE</scope>
    <source>
        <tissue evidence="3">Leaves</tissue>
    </source>
</reference>
<evidence type="ECO:0000313" key="3">
    <source>
        <dbReference type="EMBL" id="RHN52174.1"/>
    </source>
</evidence>
<dbReference type="HOGENOM" id="CLU_1443079_0_0_1"/>
<protein>
    <submittedName>
        <fullName evidence="2">Transmembrane protein, putative</fullName>
    </submittedName>
</protein>
<evidence type="ECO:0000313" key="2">
    <source>
        <dbReference type="EMBL" id="KEH17006.1"/>
    </source>
</evidence>